<proteinExistence type="predicted"/>
<name>A0A5A7TLL5_CUCMM</name>
<dbReference type="Proteomes" id="UP000321393">
    <property type="component" value="Unassembled WGS sequence"/>
</dbReference>
<evidence type="ECO:0000313" key="3">
    <source>
        <dbReference type="Proteomes" id="UP000321393"/>
    </source>
</evidence>
<organism evidence="2 3">
    <name type="scientific">Cucumis melo var. makuwa</name>
    <name type="common">Oriental melon</name>
    <dbReference type="NCBI Taxonomy" id="1194695"/>
    <lineage>
        <taxon>Eukaryota</taxon>
        <taxon>Viridiplantae</taxon>
        <taxon>Streptophyta</taxon>
        <taxon>Embryophyta</taxon>
        <taxon>Tracheophyta</taxon>
        <taxon>Spermatophyta</taxon>
        <taxon>Magnoliopsida</taxon>
        <taxon>eudicotyledons</taxon>
        <taxon>Gunneridae</taxon>
        <taxon>Pentapetalae</taxon>
        <taxon>rosids</taxon>
        <taxon>fabids</taxon>
        <taxon>Cucurbitales</taxon>
        <taxon>Cucurbitaceae</taxon>
        <taxon>Benincaseae</taxon>
        <taxon>Cucumis</taxon>
    </lineage>
</organism>
<feature type="compositionally biased region" description="Low complexity" evidence="1">
    <location>
        <begin position="107"/>
        <end position="126"/>
    </location>
</feature>
<dbReference type="AlphaFoldDB" id="A0A5A7TLL5"/>
<gene>
    <name evidence="2" type="ORF">E6C27_scaffold795G00320</name>
</gene>
<comment type="caution">
    <text evidence="2">The sequence shown here is derived from an EMBL/GenBank/DDBJ whole genome shotgun (WGS) entry which is preliminary data.</text>
</comment>
<feature type="region of interest" description="Disordered" evidence="1">
    <location>
        <begin position="35"/>
        <end position="135"/>
    </location>
</feature>
<evidence type="ECO:0000313" key="2">
    <source>
        <dbReference type="EMBL" id="KAA0042335.1"/>
    </source>
</evidence>
<protein>
    <submittedName>
        <fullName evidence="2">Uncharacterized protein</fullName>
    </submittedName>
</protein>
<evidence type="ECO:0000256" key="1">
    <source>
        <dbReference type="SAM" id="MobiDB-lite"/>
    </source>
</evidence>
<dbReference type="EMBL" id="SSTE01016125">
    <property type="protein sequence ID" value="KAA0042335.1"/>
    <property type="molecule type" value="Genomic_DNA"/>
</dbReference>
<accession>A0A5A7TLL5</accession>
<sequence length="229" mass="24922">MRREKLSICSHRTPSSASREFSRIVPASAVSCEAKPASPNRLLSHTVARRAPPVKVGEVEPRPRLRNPQSIRIDPRPQLIRTDPKTRAALPSCPAPLVDRAPREAEPPAANRTRASSSRAHGSRAALQPSTRASRPRCLEGVTLELVEQIPRYDSSNSTGSTQPDCLSFSSGYATDQFVLGVPLGHRRPDFVPTGSHVARVRECASSWVGAEIRARASWRATGSDRGEP</sequence>
<feature type="compositionally biased region" description="Polar residues" evidence="1">
    <location>
        <begin position="10"/>
        <end position="19"/>
    </location>
</feature>
<reference evidence="2 3" key="1">
    <citation type="submission" date="2019-08" db="EMBL/GenBank/DDBJ databases">
        <title>Draft genome sequences of two oriental melons (Cucumis melo L. var makuwa).</title>
        <authorList>
            <person name="Kwon S.-Y."/>
        </authorList>
    </citation>
    <scope>NUCLEOTIDE SEQUENCE [LARGE SCALE GENOMIC DNA]</scope>
    <source>
        <strain evidence="3">cv. SW 3</strain>
        <tissue evidence="2">Leaf</tissue>
    </source>
</reference>
<feature type="region of interest" description="Disordered" evidence="1">
    <location>
        <begin position="1"/>
        <end position="20"/>
    </location>
</feature>